<dbReference type="RefSeq" id="WP_349245744.1">
    <property type="nucleotide sequence ID" value="NZ_JASCXX010000019.1"/>
</dbReference>
<reference evidence="1" key="1">
    <citation type="submission" date="2023-05" db="EMBL/GenBank/DDBJ databases">
        <title>Anaerotaeda fermentans gen. nov., sp. nov., a novel anaerobic planctomycete of the new family within the order Sedimentisphaerales isolated from Taman Peninsula, Russia.</title>
        <authorList>
            <person name="Khomyakova M.A."/>
            <person name="Merkel A.Y."/>
            <person name="Slobodkin A.I."/>
        </authorList>
    </citation>
    <scope>NUCLEOTIDE SEQUENCE</scope>
    <source>
        <strain evidence="1">M17dextr</strain>
    </source>
</reference>
<organism evidence="1 2">
    <name type="scientific">Anaerobaca lacustris</name>
    <dbReference type="NCBI Taxonomy" id="3044600"/>
    <lineage>
        <taxon>Bacteria</taxon>
        <taxon>Pseudomonadati</taxon>
        <taxon>Planctomycetota</taxon>
        <taxon>Phycisphaerae</taxon>
        <taxon>Sedimentisphaerales</taxon>
        <taxon>Anaerobacaceae</taxon>
        <taxon>Anaerobaca</taxon>
    </lineage>
</organism>
<keyword evidence="2" id="KW-1185">Reference proteome</keyword>
<proteinExistence type="predicted"/>
<accession>A0AAW6U333</accession>
<dbReference type="Proteomes" id="UP001431776">
    <property type="component" value="Unassembled WGS sequence"/>
</dbReference>
<protein>
    <submittedName>
        <fullName evidence="1">Uncharacterized protein</fullName>
    </submittedName>
</protein>
<evidence type="ECO:0000313" key="2">
    <source>
        <dbReference type="Proteomes" id="UP001431776"/>
    </source>
</evidence>
<sequence>MTYRARVRSGVIVLEQGVRLREGTHVRVEPVDPNGDVLPDSQETQHLRDGLLSFSGVVKEGPSDLARNHDHYLHGTPRP</sequence>
<comment type="caution">
    <text evidence="1">The sequence shown here is derived from an EMBL/GenBank/DDBJ whole genome shotgun (WGS) entry which is preliminary data.</text>
</comment>
<evidence type="ECO:0000313" key="1">
    <source>
        <dbReference type="EMBL" id="MDI6450333.1"/>
    </source>
</evidence>
<dbReference type="EMBL" id="JASCXX010000019">
    <property type="protein sequence ID" value="MDI6450333.1"/>
    <property type="molecule type" value="Genomic_DNA"/>
</dbReference>
<dbReference type="AlphaFoldDB" id="A0AAW6U333"/>
<name>A0AAW6U333_9BACT</name>
<gene>
    <name evidence="1" type="ORF">QJ522_14830</name>
</gene>